<evidence type="ECO:0000313" key="2">
    <source>
        <dbReference type="Proteomes" id="UP000075187"/>
    </source>
</evidence>
<proteinExistence type="predicted"/>
<organism evidence="1 2">
    <name type="scientific">Pseudomonas glycinae</name>
    <dbReference type="NCBI Taxonomy" id="1785145"/>
    <lineage>
        <taxon>Bacteria</taxon>
        <taxon>Pseudomonadati</taxon>
        <taxon>Pseudomonadota</taxon>
        <taxon>Gammaproteobacteria</taxon>
        <taxon>Pseudomonadales</taxon>
        <taxon>Pseudomonadaceae</taxon>
        <taxon>Pseudomonas</taxon>
    </lineage>
</organism>
<protein>
    <submittedName>
        <fullName evidence="1">Uncharacterized protein</fullName>
    </submittedName>
</protein>
<evidence type="ECO:0000313" key="1">
    <source>
        <dbReference type="EMBL" id="AMQ86887.1"/>
    </source>
</evidence>
<dbReference type="EMBL" id="CP014205">
    <property type="protein sequence ID" value="AMQ86887.1"/>
    <property type="molecule type" value="Genomic_DNA"/>
</dbReference>
<sequence length="65" mass="7812">MIIQFDLKNTPNWKELLKARIVSLKEMMEFVDKPRIKTEFEILTVELFKAEIVSIQEYLKLSEPR</sequence>
<name>A0ABN4MWU8_9PSED</name>
<keyword evidence="2" id="KW-1185">Reference proteome</keyword>
<dbReference type="Proteomes" id="UP000075187">
    <property type="component" value="Chromosome"/>
</dbReference>
<reference evidence="1" key="1">
    <citation type="submission" date="2017-12" db="EMBL/GenBank/DDBJ databases">
        <title>Pseudomonas sp. MS586 complete sequence.</title>
        <authorList>
            <person name="Lu S."/>
            <person name="Deng P."/>
        </authorList>
    </citation>
    <scope>NUCLEOTIDE SEQUENCE</scope>
    <source>
        <strain evidence="1">MS586</strain>
    </source>
</reference>
<gene>
    <name evidence="1" type="ORF">AWU82_27250</name>
</gene>
<accession>A0ABN4MWU8</accession>